<evidence type="ECO:0000256" key="6">
    <source>
        <dbReference type="ARBA" id="ARBA00022771"/>
    </source>
</evidence>
<feature type="region of interest" description="Disordered" evidence="10">
    <location>
        <begin position="126"/>
        <end position="157"/>
    </location>
</feature>
<keyword evidence="4" id="KW-0479">Metal-binding</keyword>
<evidence type="ECO:0000256" key="8">
    <source>
        <dbReference type="ARBA" id="ARBA00022833"/>
    </source>
</evidence>
<dbReference type="InterPro" id="IPR031127">
    <property type="entry name" value="E3_UB_ligase_RBR"/>
</dbReference>
<dbReference type="InterPro" id="IPR027370">
    <property type="entry name" value="Znf-RING_euk"/>
</dbReference>
<dbReference type="Proteomes" id="UP000694844">
    <property type="component" value="Chromosome 4"/>
</dbReference>
<evidence type="ECO:0000256" key="1">
    <source>
        <dbReference type="ARBA" id="ARBA00001798"/>
    </source>
</evidence>
<evidence type="ECO:0000256" key="5">
    <source>
        <dbReference type="ARBA" id="ARBA00022737"/>
    </source>
</evidence>
<dbReference type="Pfam" id="PF26200">
    <property type="entry name" value="Rcat_RNF216"/>
    <property type="match status" value="1"/>
</dbReference>
<keyword evidence="7" id="KW-0833">Ubl conjugation pathway</keyword>
<sequence length="899" mass="103469">MVLKSPKRGVRSGNTLRASNSKYTKAYRKQSYLVRKIKSSANLRILQDFGVASDNVVYSLSKKGRWELPKVLKEHILLDGFREHSTNVQLTENHKLRKTANCLGFYASKGPIKKAVPSKKRYFNVASVKKSSPNPPSAEKKEDEREEKEEEENLAEPEITVDVYHPSPMSSSITHNRKYIRPVHDPDLPANATNRKTRRRKRNRKFDLNLLENDYNDDFDDFFDGNDYVEGKESYDAWQETERPECFFTASDLLKSASRTKKIFDSGKRTNRKLNNEEISPKAKIVYLDKTNTTETIGDEGYQNESKPEGHKRSNRKALGFQKLMVPRKVVLATSETQPEYLKFVYGDKYIECQTFPRTFVLDVTEEVKVMMKQNALLTYKAFLMDLTTFLIFTFDIYTAASNAEEVFDVYLNANLKAETIEPSTLFDFFTSPLETVVNQAVSQLKLYAETQFERKNLHPTRFCQTVLDVWGEGKTTTVSEEELLEEALMESKQGNSLGETSFEALPPEVCFICYETMDENRPGMAMDKCGHWFCRGCWREHLLQQNGSRPLCPEFNCKKEVDFTTIVQILNISEVRKYLTRRKENMVQKQKKYCPNEMCGRLISTMTPHKQTNAVCDCGTKFCSDCFKFAHWPAPCEESQKYWKMLENKGINISQAEHFSCTPIGGEVVIQGKTCPKCHRFIEKEGGCYTMTCVCGVSFCWGCRGIHGYNHRHSELCNQYKNGDSFRTTKKRISSKQHLEENMRGESTLLKVAVSQRSERASFKRATLKKKINYLCQRFGTLGRKAVSRVAGLLPVERSDGKNVLPNFEQFLRNMMNLHFEMRYLAEYTAVFAQQSNSSQKVSRMNCILERMDELASEIYSKLNQDASVDMVSLVSELLDIKNHCMNTVSALMRVVEK</sequence>
<reference evidence="14" key="1">
    <citation type="submission" date="2025-08" db="UniProtKB">
        <authorList>
            <consortium name="RefSeq"/>
        </authorList>
    </citation>
    <scope>IDENTIFICATION</scope>
    <source>
        <tissue evidence="14">Whole sample</tissue>
    </source>
</reference>
<accession>A0A8B8DR73</accession>
<dbReference type="PROSITE" id="PS50089">
    <property type="entry name" value="ZF_RING_2"/>
    <property type="match status" value="1"/>
</dbReference>
<dbReference type="Pfam" id="PF01485">
    <property type="entry name" value="IBR"/>
    <property type="match status" value="1"/>
</dbReference>
<evidence type="ECO:0000259" key="11">
    <source>
        <dbReference type="PROSITE" id="PS50089"/>
    </source>
</evidence>
<keyword evidence="13" id="KW-1185">Reference proteome</keyword>
<evidence type="ECO:0000256" key="7">
    <source>
        <dbReference type="ARBA" id="ARBA00022786"/>
    </source>
</evidence>
<dbReference type="SUPFAM" id="SSF57850">
    <property type="entry name" value="RING/U-box"/>
    <property type="match status" value="3"/>
</dbReference>
<dbReference type="InterPro" id="IPR001841">
    <property type="entry name" value="Znf_RING"/>
</dbReference>
<evidence type="ECO:0000313" key="14">
    <source>
        <dbReference type="RefSeq" id="XP_022330054.1"/>
    </source>
</evidence>
<gene>
    <name evidence="14" type="primary">LOC111128615</name>
</gene>
<evidence type="ECO:0000256" key="10">
    <source>
        <dbReference type="SAM" id="MobiDB-lite"/>
    </source>
</evidence>
<dbReference type="InterPro" id="IPR002867">
    <property type="entry name" value="IBR_dom"/>
</dbReference>
<feature type="region of interest" description="Disordered" evidence="10">
    <location>
        <begin position="181"/>
        <end position="201"/>
    </location>
</feature>
<dbReference type="PROSITE" id="PS51873">
    <property type="entry name" value="TRIAD"/>
    <property type="match status" value="1"/>
</dbReference>
<evidence type="ECO:0000256" key="3">
    <source>
        <dbReference type="ARBA" id="ARBA00022679"/>
    </source>
</evidence>
<dbReference type="SMART" id="SM00647">
    <property type="entry name" value="IBR"/>
    <property type="match status" value="1"/>
</dbReference>
<dbReference type="CDD" id="cd22584">
    <property type="entry name" value="Rcat_RBR_unk"/>
    <property type="match status" value="1"/>
</dbReference>
<dbReference type="AlphaFoldDB" id="A0A8B8DR73"/>
<evidence type="ECO:0000313" key="13">
    <source>
        <dbReference type="Proteomes" id="UP000694844"/>
    </source>
</evidence>
<feature type="domain" description="RING-type" evidence="12">
    <location>
        <begin position="507"/>
        <end position="722"/>
    </location>
</feature>
<keyword evidence="3" id="KW-0808">Transferase</keyword>
<dbReference type="GO" id="GO:0008270">
    <property type="term" value="F:zinc ion binding"/>
    <property type="evidence" value="ECO:0007669"/>
    <property type="project" value="UniProtKB-KW"/>
</dbReference>
<evidence type="ECO:0000256" key="4">
    <source>
        <dbReference type="ARBA" id="ARBA00022723"/>
    </source>
</evidence>
<dbReference type="RefSeq" id="XP_022330054.1">
    <property type="nucleotide sequence ID" value="XM_022474346.1"/>
</dbReference>
<dbReference type="InterPro" id="IPR044066">
    <property type="entry name" value="TRIAD_supradom"/>
</dbReference>
<feature type="domain" description="RING-type" evidence="11">
    <location>
        <begin position="511"/>
        <end position="554"/>
    </location>
</feature>
<dbReference type="GO" id="GO:0016567">
    <property type="term" value="P:protein ubiquitination"/>
    <property type="evidence" value="ECO:0007669"/>
    <property type="project" value="InterPro"/>
</dbReference>
<dbReference type="GeneID" id="111128615"/>
<dbReference type="OrthoDB" id="1431934at2759"/>
<dbReference type="EC" id="2.3.2.31" evidence="2"/>
<evidence type="ECO:0000259" key="12">
    <source>
        <dbReference type="PROSITE" id="PS51873"/>
    </source>
</evidence>
<dbReference type="InterPro" id="IPR013083">
    <property type="entry name" value="Znf_RING/FYVE/PHD"/>
</dbReference>
<feature type="compositionally biased region" description="Acidic residues" evidence="10">
    <location>
        <begin position="144"/>
        <end position="155"/>
    </location>
</feature>
<protein>
    <recommendedName>
        <fullName evidence="2">RBR-type E3 ubiquitin transferase</fullName>
        <ecNumber evidence="2">2.3.2.31</ecNumber>
    </recommendedName>
</protein>
<dbReference type="Pfam" id="PF13445">
    <property type="entry name" value="zf-RING_UBOX"/>
    <property type="match status" value="1"/>
</dbReference>
<keyword evidence="6 9" id="KW-0863">Zinc-finger</keyword>
<name>A0A8B8DR73_CRAVI</name>
<dbReference type="Gene3D" id="3.30.40.10">
    <property type="entry name" value="Zinc/RING finger domain, C3HC4 (zinc finger)"/>
    <property type="match status" value="1"/>
</dbReference>
<dbReference type="Gene3D" id="1.20.120.1750">
    <property type="match status" value="1"/>
</dbReference>
<keyword evidence="5" id="KW-0677">Repeat</keyword>
<comment type="catalytic activity">
    <reaction evidence="1">
        <text>[E2 ubiquitin-conjugating enzyme]-S-ubiquitinyl-L-cysteine + [acceptor protein]-L-lysine = [E2 ubiquitin-conjugating enzyme]-L-cysteine + [acceptor protein]-N(6)-ubiquitinyl-L-lysine.</text>
        <dbReference type="EC" id="2.3.2.31"/>
    </reaction>
</comment>
<dbReference type="GO" id="GO:0061630">
    <property type="term" value="F:ubiquitin protein ligase activity"/>
    <property type="evidence" value="ECO:0007669"/>
    <property type="project" value="UniProtKB-EC"/>
</dbReference>
<proteinExistence type="predicted"/>
<keyword evidence="8" id="KW-0862">Zinc</keyword>
<evidence type="ECO:0000256" key="2">
    <source>
        <dbReference type="ARBA" id="ARBA00012251"/>
    </source>
</evidence>
<organism evidence="13 14">
    <name type="scientific">Crassostrea virginica</name>
    <name type="common">Eastern oyster</name>
    <dbReference type="NCBI Taxonomy" id="6565"/>
    <lineage>
        <taxon>Eukaryota</taxon>
        <taxon>Metazoa</taxon>
        <taxon>Spiralia</taxon>
        <taxon>Lophotrochozoa</taxon>
        <taxon>Mollusca</taxon>
        <taxon>Bivalvia</taxon>
        <taxon>Autobranchia</taxon>
        <taxon>Pteriomorphia</taxon>
        <taxon>Ostreida</taxon>
        <taxon>Ostreoidea</taxon>
        <taxon>Ostreidae</taxon>
        <taxon>Crassostrea</taxon>
    </lineage>
</organism>
<dbReference type="PANTHER" id="PTHR11685">
    <property type="entry name" value="RBR FAMILY RING FINGER AND IBR DOMAIN-CONTAINING"/>
    <property type="match status" value="1"/>
</dbReference>
<evidence type="ECO:0000256" key="9">
    <source>
        <dbReference type="PROSITE-ProRule" id="PRU00175"/>
    </source>
</evidence>
<dbReference type="KEGG" id="cvn:111128615"/>
<dbReference type="CDD" id="cd20335">
    <property type="entry name" value="BRcat_RBR"/>
    <property type="match status" value="1"/>
</dbReference>